<dbReference type="CDD" id="cd00397">
    <property type="entry name" value="DNA_BRE_C"/>
    <property type="match status" value="1"/>
</dbReference>
<dbReference type="OrthoDB" id="67979at2"/>
<comment type="caution">
    <text evidence="6">The sequence shown here is derived from an EMBL/GenBank/DDBJ whole genome shotgun (WGS) entry which is preliminary data.</text>
</comment>
<dbReference type="RefSeq" id="WP_145750994.1">
    <property type="nucleotide sequence ID" value="NZ_VITN01000009.1"/>
</dbReference>
<dbReference type="InterPro" id="IPR002104">
    <property type="entry name" value="Integrase_catalytic"/>
</dbReference>
<organism evidence="6 7">
    <name type="scientific">Nitrospirillum amazonense</name>
    <dbReference type="NCBI Taxonomy" id="28077"/>
    <lineage>
        <taxon>Bacteria</taxon>
        <taxon>Pseudomonadati</taxon>
        <taxon>Pseudomonadota</taxon>
        <taxon>Alphaproteobacteria</taxon>
        <taxon>Rhodospirillales</taxon>
        <taxon>Azospirillaceae</taxon>
        <taxon>Nitrospirillum</taxon>
    </lineage>
</organism>
<dbReference type="PANTHER" id="PTHR30349">
    <property type="entry name" value="PHAGE INTEGRASE-RELATED"/>
    <property type="match status" value="1"/>
</dbReference>
<dbReference type="InterPro" id="IPR050090">
    <property type="entry name" value="Tyrosine_recombinase_XerCD"/>
</dbReference>
<evidence type="ECO:0000256" key="2">
    <source>
        <dbReference type="ARBA" id="ARBA00022908"/>
    </source>
</evidence>
<evidence type="ECO:0000256" key="1">
    <source>
        <dbReference type="ARBA" id="ARBA00008857"/>
    </source>
</evidence>
<dbReference type="EMBL" id="VITN01000009">
    <property type="protein sequence ID" value="TWB18837.1"/>
    <property type="molecule type" value="Genomic_DNA"/>
</dbReference>
<evidence type="ECO:0000313" key="6">
    <source>
        <dbReference type="EMBL" id="TWB18837.1"/>
    </source>
</evidence>
<accession>A0A560FB47</accession>
<keyword evidence="3" id="KW-0238">DNA-binding</keyword>
<sequence length="203" mass="22656">MVREKKAPVLTESQFRQVVAVARTHDQPHRNVALLYFSVALGLRAKELSQLLVRDVLTPDGAIKDEVLLTRATTKGRKQRLVYLANKDVRKALTVYLDERRQAEAIVALPLAPLFKSRKGGAFTPNTMQMLFKRMYRRAGLDQASSHSGRRTFATSLIEQGVDIKAVSSLMGHASVSMTARYVDDNPLRLKRICQNVLAGVTP</sequence>
<dbReference type="Proteomes" id="UP000319859">
    <property type="component" value="Unassembled WGS sequence"/>
</dbReference>
<dbReference type="Pfam" id="PF00589">
    <property type="entry name" value="Phage_integrase"/>
    <property type="match status" value="1"/>
</dbReference>
<evidence type="ECO:0000259" key="5">
    <source>
        <dbReference type="PROSITE" id="PS51898"/>
    </source>
</evidence>
<gene>
    <name evidence="6" type="ORF">FBZ89_109223</name>
</gene>
<dbReference type="GO" id="GO:0015074">
    <property type="term" value="P:DNA integration"/>
    <property type="evidence" value="ECO:0007669"/>
    <property type="project" value="UniProtKB-KW"/>
</dbReference>
<evidence type="ECO:0000256" key="3">
    <source>
        <dbReference type="ARBA" id="ARBA00023125"/>
    </source>
</evidence>
<protein>
    <submittedName>
        <fullName evidence="6">Integrase/recombinase XerD</fullName>
    </submittedName>
</protein>
<dbReference type="Gene3D" id="1.10.443.10">
    <property type="entry name" value="Intergrase catalytic core"/>
    <property type="match status" value="1"/>
</dbReference>
<comment type="similarity">
    <text evidence="1">Belongs to the 'phage' integrase family.</text>
</comment>
<dbReference type="PANTHER" id="PTHR30349:SF41">
    <property type="entry name" value="INTEGRASE_RECOMBINASE PROTEIN MJ0367-RELATED"/>
    <property type="match status" value="1"/>
</dbReference>
<dbReference type="PROSITE" id="PS51898">
    <property type="entry name" value="TYR_RECOMBINASE"/>
    <property type="match status" value="1"/>
</dbReference>
<dbReference type="AlphaFoldDB" id="A0A560FB47"/>
<dbReference type="SUPFAM" id="SSF56349">
    <property type="entry name" value="DNA breaking-rejoining enzymes"/>
    <property type="match status" value="1"/>
</dbReference>
<dbReference type="InterPro" id="IPR013762">
    <property type="entry name" value="Integrase-like_cat_sf"/>
</dbReference>
<feature type="domain" description="Tyr recombinase" evidence="5">
    <location>
        <begin position="5"/>
        <end position="195"/>
    </location>
</feature>
<keyword evidence="4" id="KW-0233">DNA recombination</keyword>
<dbReference type="GO" id="GO:0003677">
    <property type="term" value="F:DNA binding"/>
    <property type="evidence" value="ECO:0007669"/>
    <property type="project" value="UniProtKB-KW"/>
</dbReference>
<proteinExistence type="inferred from homology"/>
<dbReference type="GO" id="GO:0006310">
    <property type="term" value="P:DNA recombination"/>
    <property type="evidence" value="ECO:0007669"/>
    <property type="project" value="UniProtKB-KW"/>
</dbReference>
<name>A0A560FB47_9PROT</name>
<keyword evidence="2" id="KW-0229">DNA integration</keyword>
<evidence type="ECO:0000313" key="7">
    <source>
        <dbReference type="Proteomes" id="UP000319859"/>
    </source>
</evidence>
<evidence type="ECO:0000256" key="4">
    <source>
        <dbReference type="ARBA" id="ARBA00023172"/>
    </source>
</evidence>
<reference evidence="6 7" key="1">
    <citation type="submission" date="2019-06" db="EMBL/GenBank/DDBJ databases">
        <title>Genomic Encyclopedia of Type Strains, Phase IV (KMG-V): Genome sequencing to study the core and pangenomes of soil and plant-associated prokaryotes.</title>
        <authorList>
            <person name="Whitman W."/>
        </authorList>
    </citation>
    <scope>NUCLEOTIDE SEQUENCE [LARGE SCALE GENOMIC DNA]</scope>
    <source>
        <strain evidence="6 7">BR 11880</strain>
    </source>
</reference>
<dbReference type="InterPro" id="IPR011010">
    <property type="entry name" value="DNA_brk_join_enz"/>
</dbReference>